<comment type="subcellular location">
    <subcellularLocation>
        <location evidence="1">Membrane</location>
        <topology evidence="1">Multi-pass membrane protein</topology>
    </subcellularLocation>
</comment>
<evidence type="ECO:0000256" key="2">
    <source>
        <dbReference type="ARBA" id="ARBA00007015"/>
    </source>
</evidence>
<reference evidence="8" key="1">
    <citation type="submission" date="2020-10" db="EMBL/GenBank/DDBJ databases">
        <authorList>
            <person name="Gilroy R."/>
        </authorList>
    </citation>
    <scope>NUCLEOTIDE SEQUENCE</scope>
    <source>
        <strain evidence="8">3924</strain>
    </source>
</reference>
<feature type="transmembrane region" description="Helical" evidence="7">
    <location>
        <begin position="361"/>
        <end position="380"/>
    </location>
</feature>
<accession>A0A940DKL1</accession>
<feature type="transmembrane region" description="Helical" evidence="7">
    <location>
        <begin position="413"/>
        <end position="432"/>
    </location>
</feature>
<feature type="transmembrane region" description="Helical" evidence="7">
    <location>
        <begin position="582"/>
        <end position="603"/>
    </location>
</feature>
<evidence type="ECO:0000256" key="3">
    <source>
        <dbReference type="ARBA" id="ARBA00022448"/>
    </source>
</evidence>
<feature type="transmembrane region" description="Helical" evidence="7">
    <location>
        <begin position="555"/>
        <end position="576"/>
    </location>
</feature>
<keyword evidence="3" id="KW-0813">Transport</keyword>
<dbReference type="Proteomes" id="UP000712007">
    <property type="component" value="Unassembled WGS sequence"/>
</dbReference>
<evidence type="ECO:0000313" key="8">
    <source>
        <dbReference type="EMBL" id="MBO8440216.1"/>
    </source>
</evidence>
<feature type="transmembrane region" description="Helical" evidence="7">
    <location>
        <begin position="71"/>
        <end position="91"/>
    </location>
</feature>
<dbReference type="Gene3D" id="1.20.1250.20">
    <property type="entry name" value="MFS general substrate transporter like domains"/>
    <property type="match status" value="2"/>
</dbReference>
<feature type="transmembrane region" description="Helical" evidence="7">
    <location>
        <begin position="12"/>
        <end position="30"/>
    </location>
</feature>
<dbReference type="InterPro" id="IPR036259">
    <property type="entry name" value="MFS_trans_sf"/>
</dbReference>
<keyword evidence="5 7" id="KW-1133">Transmembrane helix</keyword>
<organism evidence="8 9">
    <name type="scientific">Candidatus Aphodosoma intestinipullorum</name>
    <dbReference type="NCBI Taxonomy" id="2840674"/>
    <lineage>
        <taxon>Bacteria</taxon>
        <taxon>Pseudomonadati</taxon>
        <taxon>Bacteroidota</taxon>
        <taxon>Bacteroidia</taxon>
        <taxon>Bacteroidales</taxon>
        <taxon>Candidatus Aphodosoma</taxon>
    </lineage>
</organism>
<evidence type="ECO:0000256" key="5">
    <source>
        <dbReference type="ARBA" id="ARBA00022989"/>
    </source>
</evidence>
<name>A0A940DKL1_9BACT</name>
<dbReference type="AlphaFoldDB" id="A0A940DKL1"/>
<dbReference type="GO" id="GO:0016020">
    <property type="term" value="C:membrane"/>
    <property type="evidence" value="ECO:0007669"/>
    <property type="project" value="UniProtKB-SubCell"/>
</dbReference>
<evidence type="ECO:0000256" key="6">
    <source>
        <dbReference type="ARBA" id="ARBA00023136"/>
    </source>
</evidence>
<dbReference type="Pfam" id="PF03092">
    <property type="entry name" value="BT1"/>
    <property type="match status" value="1"/>
</dbReference>
<feature type="transmembrane region" description="Helical" evidence="7">
    <location>
        <begin position="42"/>
        <end position="59"/>
    </location>
</feature>
<comment type="caution">
    <text evidence="8">The sequence shown here is derived from an EMBL/GenBank/DDBJ whole genome shotgun (WGS) entry which is preliminary data.</text>
</comment>
<evidence type="ECO:0000256" key="7">
    <source>
        <dbReference type="SAM" id="Phobius"/>
    </source>
</evidence>
<dbReference type="PANTHER" id="PTHR12778:SF10">
    <property type="entry name" value="MAJOR FACILITATOR SUPERFAMILY DOMAIN-CONTAINING PROTEIN 3"/>
    <property type="match status" value="1"/>
</dbReference>
<evidence type="ECO:0000313" key="9">
    <source>
        <dbReference type="Proteomes" id="UP000712007"/>
    </source>
</evidence>
<dbReference type="EMBL" id="JADIMV010000105">
    <property type="protein sequence ID" value="MBO8440216.1"/>
    <property type="molecule type" value="Genomic_DNA"/>
</dbReference>
<evidence type="ECO:0000256" key="1">
    <source>
        <dbReference type="ARBA" id="ARBA00004141"/>
    </source>
</evidence>
<sequence length="613" mass="67328">MKNRSPWSWIPSLYFAQGIPYVVAMTVAVVMYKRLGISNTDIALYTSWLYLPWVIKPFWSPFVDIIRTKRWWIVTMQLLIGAGFAAVAFLLPLPHFFQSTLAVLWLIAFSSATHDIAADGFYMLALDSGEQSFFVGIRSTFYRLAMIAGQGLLIIVAGALETATGTEPVHLHVSVTPGVELSDARTVVPQPLGPSGDEISLALFPERIYMPDELITADSLDALRRFVERSNVENGFVPEATVRAAGLPADEGWWERTVSAPLKRSLQSAFGVEKKEDVSVMSGNAAVAMLRLDRRPADGECLVFNISMDKGSKNIILLSADRLTFDSSNWDKPAYALFSCDSRLDGAAEAVFKVSSGNIPFAWSVTFLILSGFFIAIFIYHRFSLPRPLSDSAAVGGSPSGIMKDFVGTFVSFFRKPGIGTAIAFMLLYRLAEAMLVKMTSPFLLDSREMGGLALSTAQVGIVYGTVGVIALTLGGILGGIVVSRRGLKFWLWPMALAITLPNAAYLFLAWVMPENFIVINIAVAIEQFGYGFGFTAYMLYLIYISDGEHKTAHYALCTGFMALGMMLPGMIAGWLQEAVGYQNFFIWVMICTLPTLLLIPFIKVDPSFGRKG</sequence>
<dbReference type="InterPro" id="IPR039309">
    <property type="entry name" value="BT1"/>
</dbReference>
<comment type="similarity">
    <text evidence="2">Belongs to the major facilitator superfamily. Folate-biopterin transporter (TC 2.A.71) family.</text>
</comment>
<gene>
    <name evidence="8" type="ORF">IAC51_06150</name>
</gene>
<dbReference type="InterPro" id="IPR004752">
    <property type="entry name" value="AmpG_permease/AT-1"/>
</dbReference>
<keyword evidence="4 7" id="KW-0812">Transmembrane</keyword>
<keyword evidence="6 7" id="KW-0472">Membrane</keyword>
<feature type="transmembrane region" description="Helical" evidence="7">
    <location>
        <begin position="518"/>
        <end position="543"/>
    </location>
</feature>
<proteinExistence type="inferred from homology"/>
<feature type="transmembrane region" description="Helical" evidence="7">
    <location>
        <begin position="452"/>
        <end position="478"/>
    </location>
</feature>
<evidence type="ECO:0000256" key="4">
    <source>
        <dbReference type="ARBA" id="ARBA00022692"/>
    </source>
</evidence>
<feature type="transmembrane region" description="Helical" evidence="7">
    <location>
        <begin position="490"/>
        <end position="512"/>
    </location>
</feature>
<dbReference type="PANTHER" id="PTHR12778">
    <property type="entry name" value="SOLUTE CARRIER FAMILY 33 ACETYL-COA TRANSPORTER -RELATED"/>
    <property type="match status" value="1"/>
</dbReference>
<protein>
    <submittedName>
        <fullName evidence="8">MFS transporter</fullName>
    </submittedName>
</protein>
<reference evidence="8" key="2">
    <citation type="journal article" date="2021" name="PeerJ">
        <title>Extensive microbial diversity within the chicken gut microbiome revealed by metagenomics and culture.</title>
        <authorList>
            <person name="Gilroy R."/>
            <person name="Ravi A."/>
            <person name="Getino M."/>
            <person name="Pursley I."/>
            <person name="Horton D.L."/>
            <person name="Alikhan N.F."/>
            <person name="Baker D."/>
            <person name="Gharbi K."/>
            <person name="Hall N."/>
            <person name="Watson M."/>
            <person name="Adriaenssens E.M."/>
            <person name="Foster-Nyarko E."/>
            <person name="Jarju S."/>
            <person name="Secka A."/>
            <person name="Antonio M."/>
            <person name="Oren A."/>
            <person name="Chaudhuri R.R."/>
            <person name="La Ragione R."/>
            <person name="Hildebrand F."/>
            <person name="Pallen M.J."/>
        </authorList>
    </citation>
    <scope>NUCLEOTIDE SEQUENCE</scope>
    <source>
        <strain evidence="8">3924</strain>
    </source>
</reference>
<dbReference type="SUPFAM" id="SSF103473">
    <property type="entry name" value="MFS general substrate transporter"/>
    <property type="match status" value="2"/>
</dbReference>